<reference evidence="1" key="1">
    <citation type="submission" date="2023-10" db="EMBL/GenBank/DDBJ databases">
        <title>Comparative Genomic Analysis of Tomato Bacterial Spot Xanthomonads Reveals A New Lineage of Xanthomonas euvesicatoria.</title>
        <authorList>
            <person name="Huang C.-J."/>
            <person name="Wu T.-L."/>
            <person name="Wu Y.-L."/>
            <person name="Wang R.-S."/>
            <person name="Lin Y.-C."/>
        </authorList>
    </citation>
    <scope>NUCLEOTIDE SEQUENCE</scope>
    <source>
        <strain evidence="1">T0319-01</strain>
    </source>
</reference>
<accession>A0AAX4FI41</accession>
<dbReference type="Proteomes" id="UP001304429">
    <property type="component" value="Chromosome"/>
</dbReference>
<dbReference type="EMBL" id="CP137539">
    <property type="protein sequence ID" value="WOP55674.1"/>
    <property type="molecule type" value="Genomic_DNA"/>
</dbReference>
<evidence type="ECO:0000313" key="2">
    <source>
        <dbReference type="Proteomes" id="UP001304429"/>
    </source>
</evidence>
<dbReference type="RefSeq" id="WP_181388292.1">
    <property type="nucleotide sequence ID" value="NZ_CP137539.1"/>
</dbReference>
<proteinExistence type="predicted"/>
<gene>
    <name evidence="1" type="ORF">R5577_15670</name>
</gene>
<protein>
    <submittedName>
        <fullName evidence="1">Uncharacterized protein</fullName>
    </submittedName>
</protein>
<dbReference type="AlphaFoldDB" id="A0AAX4FI41"/>
<sequence>MKFASGTRLVIASAEYPPANFRVSSIATERAYLPARHPSHCVPALRMEDI</sequence>
<name>A0AAX4FI41_XANEU</name>
<organism evidence="1 2">
    <name type="scientific">Xanthomonas euvesicatoria</name>
    <dbReference type="NCBI Taxonomy" id="456327"/>
    <lineage>
        <taxon>Bacteria</taxon>
        <taxon>Pseudomonadati</taxon>
        <taxon>Pseudomonadota</taxon>
        <taxon>Gammaproteobacteria</taxon>
        <taxon>Lysobacterales</taxon>
        <taxon>Lysobacteraceae</taxon>
        <taxon>Xanthomonas</taxon>
    </lineage>
</organism>
<evidence type="ECO:0000313" key="1">
    <source>
        <dbReference type="EMBL" id="WOP55674.1"/>
    </source>
</evidence>